<dbReference type="EMBL" id="MT143888">
    <property type="protein sequence ID" value="QJA43551.1"/>
    <property type="molecule type" value="Genomic_DNA"/>
</dbReference>
<organism evidence="2">
    <name type="scientific">viral metagenome</name>
    <dbReference type="NCBI Taxonomy" id="1070528"/>
    <lineage>
        <taxon>unclassified sequences</taxon>
        <taxon>metagenomes</taxon>
        <taxon>organismal metagenomes</taxon>
    </lineage>
</organism>
<evidence type="ECO:0000313" key="2">
    <source>
        <dbReference type="EMBL" id="QJA43551.1"/>
    </source>
</evidence>
<dbReference type="AlphaFoldDB" id="A0A6H1Z7W6"/>
<evidence type="ECO:0000313" key="3">
    <source>
        <dbReference type="EMBL" id="QJB00648.1"/>
    </source>
</evidence>
<feature type="region of interest" description="Disordered" evidence="1">
    <location>
        <begin position="100"/>
        <end position="126"/>
    </location>
</feature>
<reference evidence="2" key="1">
    <citation type="submission" date="2020-03" db="EMBL/GenBank/DDBJ databases">
        <title>The deep terrestrial virosphere.</title>
        <authorList>
            <person name="Holmfeldt K."/>
            <person name="Nilsson E."/>
            <person name="Simone D."/>
            <person name="Lopez-Fernandez M."/>
            <person name="Wu X."/>
            <person name="de Brujin I."/>
            <person name="Lundin D."/>
            <person name="Andersson A."/>
            <person name="Bertilsson S."/>
            <person name="Dopson M."/>
        </authorList>
    </citation>
    <scope>NUCLEOTIDE SEQUENCE</scope>
    <source>
        <strain evidence="3">MM171A00328</strain>
        <strain evidence="2">MM171B00216</strain>
    </source>
</reference>
<protein>
    <submittedName>
        <fullName evidence="2">Putative sigma-70 region domain containing protein</fullName>
    </submittedName>
</protein>
<name>A0A6H1Z7W6_9ZZZZ</name>
<gene>
    <name evidence="3" type="ORF">MM171A00328_0013</name>
    <name evidence="2" type="ORF">MM171B00216_0051</name>
</gene>
<dbReference type="EMBL" id="MT143698">
    <property type="protein sequence ID" value="QJB00648.1"/>
    <property type="molecule type" value="Genomic_DNA"/>
</dbReference>
<sequence>MGAESGKPGPDPLQVDPAKMEALGRINCTHEEIAAVLGMSVRTFRQRLAEDEELRNLLEKARDEGKASLRRVQWKAALGGDKTMMIWLGKNTLGQSDRQAVEHTGKGGGPLVLRLANDADTDRQSD</sequence>
<evidence type="ECO:0000256" key="1">
    <source>
        <dbReference type="SAM" id="MobiDB-lite"/>
    </source>
</evidence>
<accession>A0A6H1Z7W6</accession>
<proteinExistence type="predicted"/>